<reference evidence="1 2" key="1">
    <citation type="journal article" date="2017" name="Eur. J. Clin. Microbiol. Infect. Dis.">
        <title>Uncommonly isolated clinical Pseudomonas: identification and phylogenetic assignation.</title>
        <authorList>
            <person name="Mulet M."/>
            <person name="Gomila M."/>
            <person name="Ramirez A."/>
            <person name="Cardew S."/>
            <person name="Moore E.R."/>
            <person name="Lalucat J."/>
            <person name="Garcia-Valdes E."/>
        </authorList>
    </citation>
    <scope>NUCLEOTIDE SEQUENCE [LARGE SCALE GENOMIC DNA]</scope>
    <source>
        <strain evidence="1 2">SD129</strain>
    </source>
</reference>
<dbReference type="RefSeq" id="WP_138412440.1">
    <property type="nucleotide sequence ID" value="NZ_QLAG01000026.1"/>
</dbReference>
<dbReference type="Proteomes" id="UP000306753">
    <property type="component" value="Unassembled WGS sequence"/>
</dbReference>
<sequence length="89" mass="10460">MANDMERLLEELSAIRRHLAGIESAAGGYMHDRFWGKGTLLEQYQAEIDEQVLIWGIFNLPNPLEAIELRREAREKVRQEAIQRRRKKV</sequence>
<gene>
    <name evidence="1" type="ORF">DN820_17580</name>
</gene>
<evidence type="ECO:0000313" key="2">
    <source>
        <dbReference type="Proteomes" id="UP000306753"/>
    </source>
</evidence>
<dbReference type="EMBL" id="QLAG01000026">
    <property type="protein sequence ID" value="TLX62142.1"/>
    <property type="molecule type" value="Genomic_DNA"/>
</dbReference>
<dbReference type="AlphaFoldDB" id="A0A5R9QBH1"/>
<proteinExistence type="predicted"/>
<accession>A0A5R9QBH1</accession>
<evidence type="ECO:0000313" key="1">
    <source>
        <dbReference type="EMBL" id="TLX62142.1"/>
    </source>
</evidence>
<comment type="caution">
    <text evidence="1">The sequence shown here is derived from an EMBL/GenBank/DDBJ whole genome shotgun (WGS) entry which is preliminary data.</text>
</comment>
<keyword evidence="2" id="KW-1185">Reference proteome</keyword>
<organism evidence="1 2">
    <name type="scientific">Stutzerimonas nosocomialis</name>
    <dbReference type="NCBI Taxonomy" id="1056496"/>
    <lineage>
        <taxon>Bacteria</taxon>
        <taxon>Pseudomonadati</taxon>
        <taxon>Pseudomonadota</taxon>
        <taxon>Gammaproteobacteria</taxon>
        <taxon>Pseudomonadales</taxon>
        <taxon>Pseudomonadaceae</taxon>
        <taxon>Stutzerimonas</taxon>
    </lineage>
</organism>
<protein>
    <submittedName>
        <fullName evidence="1">Uncharacterized protein</fullName>
    </submittedName>
</protein>
<name>A0A5R9QBH1_9GAMM</name>